<reference evidence="3" key="1">
    <citation type="submission" date="2022-11" db="EMBL/GenBank/DDBJ databases">
        <authorList>
            <person name="Scott C."/>
            <person name="Bruce N."/>
        </authorList>
    </citation>
    <scope>NUCLEOTIDE SEQUENCE</scope>
</reference>
<evidence type="ECO:0000256" key="1">
    <source>
        <dbReference type="SAM" id="MobiDB-lite"/>
    </source>
</evidence>
<evidence type="ECO:0000313" key="4">
    <source>
        <dbReference type="Proteomes" id="UP000838763"/>
    </source>
</evidence>
<evidence type="ECO:0000313" key="3">
    <source>
        <dbReference type="EMBL" id="CAI4210374.1"/>
    </source>
</evidence>
<feature type="region of interest" description="Disordered" evidence="1">
    <location>
        <begin position="134"/>
        <end position="154"/>
    </location>
</feature>
<organism evidence="3 4">
    <name type="scientific">Parascedosporium putredinis</name>
    <dbReference type="NCBI Taxonomy" id="1442378"/>
    <lineage>
        <taxon>Eukaryota</taxon>
        <taxon>Fungi</taxon>
        <taxon>Dikarya</taxon>
        <taxon>Ascomycota</taxon>
        <taxon>Pezizomycotina</taxon>
        <taxon>Sordariomycetes</taxon>
        <taxon>Hypocreomycetidae</taxon>
        <taxon>Microascales</taxon>
        <taxon>Microascaceae</taxon>
        <taxon>Parascedosporium</taxon>
    </lineage>
</organism>
<dbReference type="OrthoDB" id="3248909at2759"/>
<gene>
    <name evidence="3" type="ORF">PPNO1_LOCUS174</name>
</gene>
<keyword evidence="2" id="KW-0812">Transmembrane</keyword>
<sequence>MGVAFVPLVGFVIGNHERPIEDYFDASVMEERLRAVHKYGFALAFNSLLSASSEPTSAAASTEPFEGSVDFVLYGVLVSRTISAIVEALLVITGLCAILLCFFIARLKSNLCADPGSLADLVTVLRNSPELVDAVSPRRDGPRRAEPESSRDSNPNLRLTCDCSHAFGTMSIEVIGDQAPCSIAIGQKAAKVLDEQGGDFKPIKPTVLRRSSGAIFILLLIATVCILVFLKRQEQLLGGLPDRLIASKFSNF</sequence>
<feature type="transmembrane region" description="Helical" evidence="2">
    <location>
        <begin position="211"/>
        <end position="230"/>
    </location>
</feature>
<dbReference type="AlphaFoldDB" id="A0A9P1GU87"/>
<proteinExistence type="predicted"/>
<keyword evidence="2" id="KW-1133">Transmembrane helix</keyword>
<evidence type="ECO:0000256" key="2">
    <source>
        <dbReference type="SAM" id="Phobius"/>
    </source>
</evidence>
<feature type="transmembrane region" description="Helical" evidence="2">
    <location>
        <begin position="82"/>
        <end position="105"/>
    </location>
</feature>
<protein>
    <submittedName>
        <fullName evidence="3">Uncharacterized protein</fullName>
    </submittedName>
</protein>
<dbReference type="Proteomes" id="UP000838763">
    <property type="component" value="Unassembled WGS sequence"/>
</dbReference>
<keyword evidence="2" id="KW-0472">Membrane</keyword>
<comment type="caution">
    <text evidence="3">The sequence shown here is derived from an EMBL/GenBank/DDBJ whole genome shotgun (WGS) entry which is preliminary data.</text>
</comment>
<accession>A0A9P1GU87</accession>
<keyword evidence="4" id="KW-1185">Reference proteome</keyword>
<feature type="compositionally biased region" description="Basic and acidic residues" evidence="1">
    <location>
        <begin position="136"/>
        <end position="151"/>
    </location>
</feature>
<dbReference type="EMBL" id="CALLCH030000001">
    <property type="protein sequence ID" value="CAI4210374.1"/>
    <property type="molecule type" value="Genomic_DNA"/>
</dbReference>
<name>A0A9P1GU87_9PEZI</name>